<evidence type="ECO:0000256" key="3">
    <source>
        <dbReference type="ARBA" id="ARBA00022801"/>
    </source>
</evidence>
<evidence type="ECO:0000313" key="6">
    <source>
        <dbReference type="Proteomes" id="UP000326881"/>
    </source>
</evidence>
<keyword evidence="3" id="KW-0378">Hydrolase</keyword>
<name>A0A5Q0C928_9HYPH</name>
<evidence type="ECO:0000259" key="4">
    <source>
        <dbReference type="Pfam" id="PF04586"/>
    </source>
</evidence>
<dbReference type="GO" id="GO:0008233">
    <property type="term" value="F:peptidase activity"/>
    <property type="evidence" value="ECO:0007669"/>
    <property type="project" value="UniProtKB-KW"/>
</dbReference>
<dbReference type="AlphaFoldDB" id="A0A5Q0C928"/>
<evidence type="ECO:0000256" key="1">
    <source>
        <dbReference type="ARBA" id="ARBA00022612"/>
    </source>
</evidence>
<keyword evidence="1" id="KW-1188">Viral release from host cell</keyword>
<evidence type="ECO:0000313" key="5">
    <source>
        <dbReference type="EMBL" id="QFY60361.1"/>
    </source>
</evidence>
<feature type="domain" description="Prohead serine protease" evidence="4">
    <location>
        <begin position="10"/>
        <end position="155"/>
    </location>
</feature>
<dbReference type="KEGG" id="rgr:FZ934_07895"/>
<dbReference type="SUPFAM" id="SSF50789">
    <property type="entry name" value="Herpes virus serine proteinase, assemblin"/>
    <property type="match status" value="1"/>
</dbReference>
<dbReference type="InterPro" id="IPR006433">
    <property type="entry name" value="Prohead_protease"/>
</dbReference>
<proteinExistence type="predicted"/>
<reference evidence="5 6" key="1">
    <citation type="submission" date="2019-08" db="EMBL/GenBank/DDBJ databases">
        <title>Prosopis cineraria nodule microbiome.</title>
        <authorList>
            <person name="Ali R."/>
            <person name="Chaluvadi S.R."/>
            <person name="Wang X."/>
        </authorList>
    </citation>
    <scope>NUCLEOTIDE SEQUENCE [LARGE SCALE GENOMIC DNA]</scope>
    <source>
        <strain evidence="5 6">BG7</strain>
    </source>
</reference>
<dbReference type="NCBIfam" id="TIGR01543">
    <property type="entry name" value="proheadase_HK97"/>
    <property type="match status" value="1"/>
</dbReference>
<dbReference type="RefSeq" id="WP_153270606.1">
    <property type="nucleotide sequence ID" value="NZ_CP043498.1"/>
</dbReference>
<organism evidence="5 6">
    <name type="scientific">Rhizobium grahamii</name>
    <dbReference type="NCBI Taxonomy" id="1120045"/>
    <lineage>
        <taxon>Bacteria</taxon>
        <taxon>Pseudomonadati</taxon>
        <taxon>Pseudomonadota</taxon>
        <taxon>Alphaproteobacteria</taxon>
        <taxon>Hyphomicrobiales</taxon>
        <taxon>Rhizobiaceae</taxon>
        <taxon>Rhizobium/Agrobacterium group</taxon>
        <taxon>Rhizobium</taxon>
    </lineage>
</organism>
<sequence length="177" mass="19414">MSENKGDVFEIDVKAVTEDGTFSGYASVFNVKDSGRDIVMPGAFSNSLKSVQASKVKMLWQHDRTEPIGVWTKFEEDAHGLKATGKLILETTKGREVHSLMKAGAVDGLSIGYRTVRDEMDRVKSARLLHEVDLREVSVVTFPMNSSSTISSVKTDESAQSIVDILTTATSKIKETK</sequence>
<dbReference type="GO" id="GO:0006508">
    <property type="term" value="P:proteolysis"/>
    <property type="evidence" value="ECO:0007669"/>
    <property type="project" value="UniProtKB-KW"/>
</dbReference>
<dbReference type="EMBL" id="CP043498">
    <property type="protein sequence ID" value="QFY60361.1"/>
    <property type="molecule type" value="Genomic_DNA"/>
</dbReference>
<dbReference type="Proteomes" id="UP000326881">
    <property type="component" value="Chromosome"/>
</dbReference>
<accession>A0A5Q0C928</accession>
<dbReference type="Pfam" id="PF04586">
    <property type="entry name" value="Peptidase_S78"/>
    <property type="match status" value="1"/>
</dbReference>
<dbReference type="InterPro" id="IPR054613">
    <property type="entry name" value="Peptidase_S78_dom"/>
</dbReference>
<protein>
    <submittedName>
        <fullName evidence="5">HK97 family phage prohead protease</fullName>
    </submittedName>
</protein>
<keyword evidence="2 5" id="KW-0645">Protease</keyword>
<dbReference type="OrthoDB" id="9804926at2"/>
<evidence type="ECO:0000256" key="2">
    <source>
        <dbReference type="ARBA" id="ARBA00022670"/>
    </source>
</evidence>
<gene>
    <name evidence="5" type="ORF">FZ934_07895</name>
</gene>
<keyword evidence="6" id="KW-1185">Reference proteome</keyword>